<reference evidence="4 5" key="1">
    <citation type="journal article" date="2021" name="bioRxiv">
        <title>Chromosome-scale and haplotype-resolved genome assembly of a tetraploid potato cultivar.</title>
        <authorList>
            <person name="Sun H."/>
            <person name="Jiao W.-B."/>
            <person name="Krause K."/>
            <person name="Campoy J.A."/>
            <person name="Goel M."/>
            <person name="Folz-Donahue K."/>
            <person name="Kukat C."/>
            <person name="Huettel B."/>
            <person name="Schneeberger K."/>
        </authorList>
    </citation>
    <scope>NUCLEOTIDE SEQUENCE [LARGE SCALE GENOMIC DNA]</scope>
    <source>
        <strain evidence="4">SolTubOtavaFocal</strain>
        <tissue evidence="4">Leaves</tissue>
    </source>
</reference>
<dbReference type="PANTHER" id="PTHR11926:SF870">
    <property type="entry name" value="UDP-GLYCOSYLTRANSFERASE 75B1"/>
    <property type="match status" value="1"/>
</dbReference>
<proteinExistence type="inferred from homology"/>
<comment type="similarity">
    <text evidence="1">Belongs to the UDP-glycosyltransferase family.</text>
</comment>
<sequence>MPVVAFPHWIDQGTNAKFIEDVWKTGVRMRMNEDGVVESEEIKRCIEIVMDGGEKGQELRNNSQKWKESAREAVKEGGSS</sequence>
<feature type="region of interest" description="Disordered" evidence="3">
    <location>
        <begin position="56"/>
        <end position="80"/>
    </location>
</feature>
<dbReference type="EMBL" id="JAIVGD010000003">
    <property type="protein sequence ID" value="KAH0777503.1"/>
    <property type="molecule type" value="Genomic_DNA"/>
</dbReference>
<keyword evidence="2" id="KW-0328">Glycosyltransferase</keyword>
<protein>
    <submittedName>
        <fullName evidence="4">Uncharacterized protein</fullName>
    </submittedName>
</protein>
<dbReference type="Gene3D" id="3.40.50.2000">
    <property type="entry name" value="Glycogen Phosphorylase B"/>
    <property type="match status" value="1"/>
</dbReference>
<comment type="caution">
    <text evidence="4">The sequence shown here is derived from an EMBL/GenBank/DDBJ whole genome shotgun (WGS) entry which is preliminary data.</text>
</comment>
<feature type="compositionally biased region" description="Basic and acidic residues" evidence="3">
    <location>
        <begin position="65"/>
        <end position="80"/>
    </location>
</feature>
<evidence type="ECO:0000256" key="1">
    <source>
        <dbReference type="ARBA" id="ARBA00009995"/>
    </source>
</evidence>
<evidence type="ECO:0000313" key="5">
    <source>
        <dbReference type="Proteomes" id="UP000826656"/>
    </source>
</evidence>
<keyword evidence="5" id="KW-1185">Reference proteome</keyword>
<gene>
    <name evidence="4" type="ORF">KY290_008914</name>
</gene>
<organism evidence="4 5">
    <name type="scientific">Solanum tuberosum</name>
    <name type="common">Potato</name>
    <dbReference type="NCBI Taxonomy" id="4113"/>
    <lineage>
        <taxon>Eukaryota</taxon>
        <taxon>Viridiplantae</taxon>
        <taxon>Streptophyta</taxon>
        <taxon>Embryophyta</taxon>
        <taxon>Tracheophyta</taxon>
        <taxon>Spermatophyta</taxon>
        <taxon>Magnoliopsida</taxon>
        <taxon>eudicotyledons</taxon>
        <taxon>Gunneridae</taxon>
        <taxon>Pentapetalae</taxon>
        <taxon>asterids</taxon>
        <taxon>lamiids</taxon>
        <taxon>Solanales</taxon>
        <taxon>Solanaceae</taxon>
        <taxon>Solanoideae</taxon>
        <taxon>Solaneae</taxon>
        <taxon>Solanum</taxon>
    </lineage>
</organism>
<evidence type="ECO:0000256" key="2">
    <source>
        <dbReference type="ARBA" id="ARBA00022676"/>
    </source>
</evidence>
<dbReference type="SUPFAM" id="SSF53756">
    <property type="entry name" value="UDP-Glycosyltransferase/glycogen phosphorylase"/>
    <property type="match status" value="1"/>
</dbReference>
<name>A0ABQ7W9V1_SOLTU</name>
<keyword evidence="2" id="KW-0808">Transferase</keyword>
<accession>A0ABQ7W9V1</accession>
<evidence type="ECO:0000256" key="3">
    <source>
        <dbReference type="SAM" id="MobiDB-lite"/>
    </source>
</evidence>
<dbReference type="Proteomes" id="UP000826656">
    <property type="component" value="Unassembled WGS sequence"/>
</dbReference>
<evidence type="ECO:0000313" key="4">
    <source>
        <dbReference type="EMBL" id="KAH0777503.1"/>
    </source>
</evidence>
<dbReference type="PANTHER" id="PTHR11926">
    <property type="entry name" value="GLUCOSYL/GLUCURONOSYL TRANSFERASES"/>
    <property type="match status" value="1"/>
</dbReference>